<keyword evidence="1" id="KW-0812">Transmembrane</keyword>
<accession>A0A7Z0IJN9</accession>
<evidence type="ECO:0000313" key="3">
    <source>
        <dbReference type="Proteomes" id="UP000527616"/>
    </source>
</evidence>
<protein>
    <submittedName>
        <fullName evidence="2">Uncharacterized protein YneF (UPF0154 family)</fullName>
    </submittedName>
</protein>
<reference evidence="2 3" key="1">
    <citation type="submission" date="2020-07" db="EMBL/GenBank/DDBJ databases">
        <title>Sequencing the genomes of 1000 actinobacteria strains.</title>
        <authorList>
            <person name="Klenk H.-P."/>
        </authorList>
    </citation>
    <scope>NUCLEOTIDE SEQUENCE [LARGE SCALE GENOMIC DNA]</scope>
    <source>
        <strain evidence="2 3">DSM 103164</strain>
    </source>
</reference>
<dbReference type="RefSeq" id="WP_281370010.1">
    <property type="nucleotide sequence ID" value="NZ_JACBZS010000001.1"/>
</dbReference>
<gene>
    <name evidence="2" type="ORF">GGQ54_000167</name>
</gene>
<name>A0A7Z0IJN9_9ACTN</name>
<proteinExistence type="predicted"/>
<feature type="transmembrane region" description="Helical" evidence="1">
    <location>
        <begin position="6"/>
        <end position="28"/>
    </location>
</feature>
<keyword evidence="1" id="KW-1133">Transmembrane helix</keyword>
<keyword evidence="1" id="KW-0472">Membrane</keyword>
<comment type="caution">
    <text evidence="2">The sequence shown here is derived from an EMBL/GenBank/DDBJ whole genome shotgun (WGS) entry which is preliminary data.</text>
</comment>
<dbReference type="Proteomes" id="UP000527616">
    <property type="component" value="Unassembled WGS sequence"/>
</dbReference>
<dbReference type="EMBL" id="JACBZS010000001">
    <property type="protein sequence ID" value="NYI69607.1"/>
    <property type="molecule type" value="Genomic_DNA"/>
</dbReference>
<organism evidence="2 3">
    <name type="scientific">Naumannella cuiyingiana</name>
    <dbReference type="NCBI Taxonomy" id="1347891"/>
    <lineage>
        <taxon>Bacteria</taxon>
        <taxon>Bacillati</taxon>
        <taxon>Actinomycetota</taxon>
        <taxon>Actinomycetes</taxon>
        <taxon>Propionibacteriales</taxon>
        <taxon>Propionibacteriaceae</taxon>
        <taxon>Naumannella</taxon>
    </lineage>
</organism>
<dbReference type="AlphaFoldDB" id="A0A7Z0IJN9"/>
<evidence type="ECO:0000256" key="1">
    <source>
        <dbReference type="SAM" id="Phobius"/>
    </source>
</evidence>
<sequence length="44" mass="5007">MDRNSALIALIVLCVLMAALVAGAIWLTRKFFTGWLERNGWEKK</sequence>
<evidence type="ECO:0000313" key="2">
    <source>
        <dbReference type="EMBL" id="NYI69607.1"/>
    </source>
</evidence>
<keyword evidence="3" id="KW-1185">Reference proteome</keyword>